<comment type="caution">
    <text evidence="1">The sequence shown here is derived from an EMBL/GenBank/DDBJ whole genome shotgun (WGS) entry which is preliminary data.</text>
</comment>
<name>A0A9X8H792_APHAT</name>
<feature type="non-terminal residue" evidence="1">
    <location>
        <position position="985"/>
    </location>
</feature>
<accession>A0A9X8H792</accession>
<dbReference type="AlphaFoldDB" id="A0A9X8H792"/>
<dbReference type="EMBL" id="QUTI01029851">
    <property type="protein sequence ID" value="RLO03927.1"/>
    <property type="molecule type" value="Genomic_DNA"/>
</dbReference>
<reference evidence="1 2" key="1">
    <citation type="journal article" date="2018" name="J. Invertebr. Pathol.">
        <title>New genotyping method for the causative agent of crayfish plague (Aphanomyces astaci) based on whole genome data.</title>
        <authorList>
            <person name="Minardi D."/>
            <person name="Studholme D.J."/>
            <person name="van der Giezen M."/>
            <person name="Pretto T."/>
            <person name="Oidtmann B."/>
        </authorList>
    </citation>
    <scope>NUCLEOTIDE SEQUENCE [LARGE SCALE GENOMIC DNA]</scope>
    <source>
        <strain evidence="1 2">KB13</strain>
    </source>
</reference>
<evidence type="ECO:0000313" key="2">
    <source>
        <dbReference type="Proteomes" id="UP000275652"/>
    </source>
</evidence>
<evidence type="ECO:0000313" key="1">
    <source>
        <dbReference type="EMBL" id="RLO03927.1"/>
    </source>
</evidence>
<gene>
    <name evidence="1" type="ORF">DYB28_001322</name>
</gene>
<dbReference type="Proteomes" id="UP000275652">
    <property type="component" value="Unassembled WGS sequence"/>
</dbReference>
<proteinExistence type="predicted"/>
<sequence>MESCFSNVNGCNSCQLVAATASLRYDDYFTPFLPTNRSCEPAVLGAICPDADNGRCCVLANEAFDLYNPYRHLCSKPYAVNDTQSQHFSPNDRKVALAGTLGFKQQLGIGSNFTLETSWHVGQTITVTLRDNANGTVGSFELNSTSNKATWRDATTTSSIVVSSLAILTAPVQRIQFRVTSSSLQVYVLITILDAREHPHDIVHTLTSTNADHTMLLPSTSTFDGTQGLQRAEFSEWPASIYFHGISGYIGTIAVTWQAQWTLGPVDYAHSTYLSLHLHDPVYSPRMAPRVLANVMEVPSSSPDLHLWRPLNEVPLESAIETAGVAVMEPTVQEIAVDVDSFIRHEAPSSRRHLDAASIMLPGRLFTSMAFFNESVYTFHLSEWIESCIMMFHESMDVVDMSSLSVTLDWTGASLQNVFVSEVDDHNQPFDWLSGSWTSTTIAANTTISMVPTPHAGTLYVTLHGSFCVFNGSTYAQSSIVRLLAGETIDALDDVHITTTKVSAMATENGIVQVYPLEYFAVGLDLPVVWSEVQVYFSAPVASMATNATTSIIHATTYAGEPSWTWTNLPCATRISITPVDPLSVLIIRLVVKTYSSGHVVVTEITSQPRDCIPLVPLLVAPYPSAIIAASASTCRTQLSLPVFLLDDPTTTSLDVSVKLAPCSNLSLRWRGSTLSQSPNMSCTYNLVTGTNHSFVNDTLTLLVQSTSDMPPMISFTLEAVKQSTGGTSSHVALDWMDMLLPCIADSPSNNAILPSCIANPMHVTLFQADLPGQTPSEFRVSTTNHDWLTTVITFAMVPCIAFDMNVTSSSGAALLFEYNPTSCDGNIGISPDIEFMRLMVTPSHAYWQPKHLDFLANESAGLYDAFQLVFTADSYFDDDVSLQNMSIFQSKGAEDIHGELVLEAVTGGAMVLYHQYNTGNADNEQVVEYTVYLGQEGQGDESVAYSGQGIVSTGCHISNTLGLEIPATESDQMATPSSCAADCF</sequence>
<protein>
    <submittedName>
        <fullName evidence="1">Uncharacterized protein</fullName>
    </submittedName>
</protein>
<organism evidence="1 2">
    <name type="scientific">Aphanomyces astaci</name>
    <name type="common">Crayfish plague agent</name>
    <dbReference type="NCBI Taxonomy" id="112090"/>
    <lineage>
        <taxon>Eukaryota</taxon>
        <taxon>Sar</taxon>
        <taxon>Stramenopiles</taxon>
        <taxon>Oomycota</taxon>
        <taxon>Saprolegniomycetes</taxon>
        <taxon>Saprolegniales</taxon>
        <taxon>Verrucalvaceae</taxon>
        <taxon>Aphanomyces</taxon>
    </lineage>
</organism>